<dbReference type="SUPFAM" id="SSF52172">
    <property type="entry name" value="CheY-like"/>
    <property type="match status" value="1"/>
</dbReference>
<accession>A0ABS5UB36</accession>
<dbReference type="PROSITE" id="PS50110">
    <property type="entry name" value="RESPONSE_REGULATORY"/>
    <property type="match status" value="1"/>
</dbReference>
<reference evidence="4 5" key="1">
    <citation type="submission" date="2021-05" db="EMBL/GenBank/DDBJ databases">
        <title>The draft genome of Geobacter chapellei DSM 13688.</title>
        <authorList>
            <person name="Xu Z."/>
            <person name="Masuda Y."/>
            <person name="Itoh H."/>
            <person name="Senoo K."/>
        </authorList>
    </citation>
    <scope>NUCLEOTIDE SEQUENCE [LARGE SCALE GENOMIC DNA]</scope>
    <source>
        <strain evidence="4 5">DSM 13688</strain>
    </source>
</reference>
<name>A0ABS5UB36_9BACT</name>
<keyword evidence="1 2" id="KW-0597">Phosphoprotein</keyword>
<dbReference type="CDD" id="cd00156">
    <property type="entry name" value="REC"/>
    <property type="match status" value="1"/>
</dbReference>
<evidence type="ECO:0000313" key="4">
    <source>
        <dbReference type="EMBL" id="MBT1072848.1"/>
    </source>
</evidence>
<dbReference type="InterPro" id="IPR001789">
    <property type="entry name" value="Sig_transdc_resp-reg_receiver"/>
</dbReference>
<dbReference type="InterPro" id="IPR050595">
    <property type="entry name" value="Bact_response_regulator"/>
</dbReference>
<dbReference type="PANTHER" id="PTHR44591">
    <property type="entry name" value="STRESS RESPONSE REGULATOR PROTEIN 1"/>
    <property type="match status" value="1"/>
</dbReference>
<keyword evidence="5" id="KW-1185">Reference proteome</keyword>
<dbReference type="Proteomes" id="UP000784128">
    <property type="component" value="Unassembled WGS sequence"/>
</dbReference>
<dbReference type="EMBL" id="JAHDYS010000013">
    <property type="protein sequence ID" value="MBT1072848.1"/>
    <property type="molecule type" value="Genomic_DNA"/>
</dbReference>
<dbReference type="Pfam" id="PF00072">
    <property type="entry name" value="Response_reg"/>
    <property type="match status" value="1"/>
</dbReference>
<comment type="caution">
    <text evidence="4">The sequence shown here is derived from an EMBL/GenBank/DDBJ whole genome shotgun (WGS) entry which is preliminary data.</text>
</comment>
<organism evidence="4 5">
    <name type="scientific">Pelotalea chapellei</name>
    <dbReference type="NCBI Taxonomy" id="44671"/>
    <lineage>
        <taxon>Bacteria</taxon>
        <taxon>Pseudomonadati</taxon>
        <taxon>Thermodesulfobacteriota</taxon>
        <taxon>Desulfuromonadia</taxon>
        <taxon>Geobacterales</taxon>
        <taxon>Geobacteraceae</taxon>
        <taxon>Pelotalea</taxon>
    </lineage>
</organism>
<dbReference type="Gene3D" id="3.40.50.2300">
    <property type="match status" value="1"/>
</dbReference>
<feature type="domain" description="Response regulatory" evidence="3">
    <location>
        <begin position="4"/>
        <end position="120"/>
    </location>
</feature>
<feature type="modified residue" description="4-aspartylphosphate" evidence="2">
    <location>
        <position position="53"/>
    </location>
</feature>
<evidence type="ECO:0000256" key="2">
    <source>
        <dbReference type="PROSITE-ProRule" id="PRU00169"/>
    </source>
</evidence>
<evidence type="ECO:0000256" key="1">
    <source>
        <dbReference type="ARBA" id="ARBA00022553"/>
    </source>
</evidence>
<evidence type="ECO:0000313" key="5">
    <source>
        <dbReference type="Proteomes" id="UP000784128"/>
    </source>
</evidence>
<evidence type="ECO:0000259" key="3">
    <source>
        <dbReference type="PROSITE" id="PS50110"/>
    </source>
</evidence>
<proteinExistence type="predicted"/>
<dbReference type="InterPro" id="IPR011006">
    <property type="entry name" value="CheY-like_superfamily"/>
</dbReference>
<protein>
    <submittedName>
        <fullName evidence="4">Response regulator</fullName>
    </submittedName>
</protein>
<dbReference type="SMART" id="SM00448">
    <property type="entry name" value="REC"/>
    <property type="match status" value="1"/>
</dbReference>
<dbReference type="PANTHER" id="PTHR44591:SF3">
    <property type="entry name" value="RESPONSE REGULATORY DOMAIN-CONTAINING PROTEIN"/>
    <property type="match status" value="1"/>
</dbReference>
<gene>
    <name evidence="4" type="ORF">KJB30_13715</name>
</gene>
<sequence>MGTKVMIVDDNEFIRESVDILFKFEGIQAVAADGGEECLRHLENGFRGIILMDVMMPGMDGWDTIREIVKRGVYDGNIIVMLTAKGEPDCKMEGIQEYVTDYVTKPFDPMKLIERVNSLALFRKGMKLAQ</sequence>